<dbReference type="AlphaFoldDB" id="A0A6V0GCZ8"/>
<keyword evidence="3 10" id="KW-0813">Transport</keyword>
<dbReference type="PROSITE" id="PS50920">
    <property type="entry name" value="SOLCAR"/>
    <property type="match status" value="1"/>
</dbReference>
<name>A0A6V0GCZ8_9DINO</name>
<evidence type="ECO:0000256" key="4">
    <source>
        <dbReference type="ARBA" id="ARBA00022692"/>
    </source>
</evidence>
<dbReference type="InterPro" id="IPR023395">
    <property type="entry name" value="MCP_dom_sf"/>
</dbReference>
<gene>
    <name evidence="11" type="ORF">BRAN1462_LOCUS45815</name>
</gene>
<evidence type="ECO:0000256" key="8">
    <source>
        <dbReference type="ARBA" id="ARBA00023136"/>
    </source>
</evidence>
<evidence type="ECO:0000256" key="6">
    <source>
        <dbReference type="ARBA" id="ARBA00022989"/>
    </source>
</evidence>
<evidence type="ECO:0000256" key="10">
    <source>
        <dbReference type="RuleBase" id="RU000488"/>
    </source>
</evidence>
<comment type="similarity">
    <text evidence="2 10">Belongs to the mitochondrial carrier (TC 2.A.29) family.</text>
</comment>
<dbReference type="Gene3D" id="1.50.40.10">
    <property type="entry name" value="Mitochondrial carrier domain"/>
    <property type="match status" value="1"/>
</dbReference>
<keyword evidence="8 9" id="KW-0472">Membrane</keyword>
<evidence type="ECO:0000256" key="2">
    <source>
        <dbReference type="ARBA" id="ARBA00006375"/>
    </source>
</evidence>
<dbReference type="Pfam" id="PF00153">
    <property type="entry name" value="Mito_carr"/>
    <property type="match status" value="1"/>
</dbReference>
<evidence type="ECO:0000256" key="1">
    <source>
        <dbReference type="ARBA" id="ARBA00004225"/>
    </source>
</evidence>
<sequence length="285" mass="30673">MTHAEKRAQWYKEGGIAFGTGVLYGATNAVVGHPMDTVKAKMQAQSGFMKGEDAGMVGVIRRVWRAEGPVGFFRGVFPPLFGSSVYRSAQFAVFEAASTRAAELGLDEAKIPGTGGLAWSTVCSGVAGASARAVVESPIEYAKVKRQTGQTWRFAEAYQGFYMQLPRTVGMMTFIFCSVDSLRRWTGGEALKRPAYQFITWGGVSMLGFWFIWPLETLKNQVQAGTAVDGSAAPSLRQRVAALGGPLGLYRGILPGSISVFMRNGTAAVVMSFAQKKITELGLRG</sequence>
<accession>A0A6V0GCZ8</accession>
<dbReference type="GO" id="GO:1990575">
    <property type="term" value="P:mitochondrial L-ornithine transmembrane transport"/>
    <property type="evidence" value="ECO:0007669"/>
    <property type="project" value="TreeGrafter"/>
</dbReference>
<evidence type="ECO:0000256" key="3">
    <source>
        <dbReference type="ARBA" id="ARBA00022448"/>
    </source>
</evidence>
<evidence type="ECO:0000256" key="7">
    <source>
        <dbReference type="ARBA" id="ARBA00023128"/>
    </source>
</evidence>
<organism evidence="11">
    <name type="scientific">Zooxanthella nutricula</name>
    <dbReference type="NCBI Taxonomy" id="1333877"/>
    <lineage>
        <taxon>Eukaryota</taxon>
        <taxon>Sar</taxon>
        <taxon>Alveolata</taxon>
        <taxon>Dinophyceae</taxon>
        <taxon>Peridiniales</taxon>
        <taxon>Peridiniales incertae sedis</taxon>
        <taxon>Zooxanthella</taxon>
    </lineage>
</organism>
<dbReference type="GO" id="GO:0031966">
    <property type="term" value="C:mitochondrial membrane"/>
    <property type="evidence" value="ECO:0007669"/>
    <property type="project" value="UniProtKB-SubCell"/>
</dbReference>
<proteinExistence type="inferred from homology"/>
<evidence type="ECO:0000256" key="5">
    <source>
        <dbReference type="ARBA" id="ARBA00022737"/>
    </source>
</evidence>
<dbReference type="PANTHER" id="PTHR45624:SF58">
    <property type="entry name" value="CARRIER PROTEIN, PUTATIVE-RELATED"/>
    <property type="match status" value="1"/>
</dbReference>
<reference evidence="11" key="1">
    <citation type="submission" date="2021-01" db="EMBL/GenBank/DDBJ databases">
        <authorList>
            <person name="Corre E."/>
            <person name="Pelletier E."/>
            <person name="Niang G."/>
            <person name="Scheremetjew M."/>
            <person name="Finn R."/>
            <person name="Kale V."/>
            <person name="Holt S."/>
            <person name="Cochrane G."/>
            <person name="Meng A."/>
            <person name="Brown T."/>
            <person name="Cohen L."/>
        </authorList>
    </citation>
    <scope>NUCLEOTIDE SEQUENCE</scope>
    <source>
        <strain evidence="11">RCC3387</strain>
    </source>
</reference>
<dbReference type="EMBL" id="HBGW01071790">
    <property type="protein sequence ID" value="CAD9622093.1"/>
    <property type="molecule type" value="Transcribed_RNA"/>
</dbReference>
<evidence type="ECO:0000313" key="11">
    <source>
        <dbReference type="EMBL" id="CAD9622093.1"/>
    </source>
</evidence>
<evidence type="ECO:0000256" key="9">
    <source>
        <dbReference type="PROSITE-ProRule" id="PRU00282"/>
    </source>
</evidence>
<comment type="subcellular location">
    <subcellularLocation>
        <location evidence="1">Mitochondrion membrane</location>
        <topology evidence="1">Multi-pass membrane protein</topology>
    </subcellularLocation>
</comment>
<dbReference type="PANTHER" id="PTHR45624">
    <property type="entry name" value="MITOCHONDRIAL BASIC AMINO ACIDS TRANSPORTER-RELATED"/>
    <property type="match status" value="1"/>
</dbReference>
<protein>
    <recommendedName>
        <fullName evidence="12">Mitochondrial carrier protein</fullName>
    </recommendedName>
</protein>
<dbReference type="GO" id="GO:0000064">
    <property type="term" value="F:L-ornithine transmembrane transporter activity"/>
    <property type="evidence" value="ECO:0007669"/>
    <property type="project" value="TreeGrafter"/>
</dbReference>
<dbReference type="InterPro" id="IPR018108">
    <property type="entry name" value="MCP_transmembrane"/>
</dbReference>
<keyword evidence="7" id="KW-0496">Mitochondrion</keyword>
<keyword evidence="4 9" id="KW-0812">Transmembrane</keyword>
<dbReference type="InterPro" id="IPR050567">
    <property type="entry name" value="Mitochondrial_Carrier"/>
</dbReference>
<evidence type="ECO:0008006" key="12">
    <source>
        <dbReference type="Google" id="ProtNLM"/>
    </source>
</evidence>
<keyword evidence="5" id="KW-0677">Repeat</keyword>
<dbReference type="SUPFAM" id="SSF103506">
    <property type="entry name" value="Mitochondrial carrier"/>
    <property type="match status" value="1"/>
</dbReference>
<keyword evidence="6" id="KW-1133">Transmembrane helix</keyword>
<feature type="repeat" description="Solcar" evidence="9">
    <location>
        <begin position="12"/>
        <end position="100"/>
    </location>
</feature>